<accession>A0AAJ3H586</accession>
<protein>
    <recommendedName>
        <fullName evidence="4">Type III secretion protein</fullName>
    </recommendedName>
</protein>
<feature type="compositionally biased region" description="Polar residues" evidence="1">
    <location>
        <begin position="1"/>
        <end position="28"/>
    </location>
</feature>
<organism evidence="2 3">
    <name type="scientific">Pseudomonas yamanorum</name>
    <dbReference type="NCBI Taxonomy" id="515393"/>
    <lineage>
        <taxon>Bacteria</taxon>
        <taxon>Pseudomonadati</taxon>
        <taxon>Pseudomonadota</taxon>
        <taxon>Gammaproteobacteria</taxon>
        <taxon>Pseudomonadales</taxon>
        <taxon>Pseudomonadaceae</taxon>
        <taxon>Pseudomonas</taxon>
    </lineage>
</organism>
<sequence>MQTENDVSLENTRVTTTSWIQPASSPSQKTEDAHFFEAKVEHSTLPVNTAAPGNISNILTEASALLVKSTNRMSKTLTAFNTTHNEKEKLKYSTELSNTVLLNHAATKSIGKAIQLVEKVGNLQ</sequence>
<dbReference type="RefSeq" id="WP_177026485.1">
    <property type="nucleotide sequence ID" value="NZ_CP143576.1"/>
</dbReference>
<comment type="caution">
    <text evidence="2">The sequence shown here is derived from an EMBL/GenBank/DDBJ whole genome shotgun (WGS) entry which is preliminary data.</text>
</comment>
<feature type="region of interest" description="Disordered" evidence="1">
    <location>
        <begin position="1"/>
        <end position="30"/>
    </location>
</feature>
<dbReference type="Proteomes" id="UP000546584">
    <property type="component" value="Unassembled WGS sequence"/>
</dbReference>
<name>A0AAJ3H586_9PSED</name>
<evidence type="ECO:0008006" key="4">
    <source>
        <dbReference type="Google" id="ProtNLM"/>
    </source>
</evidence>
<evidence type="ECO:0000256" key="1">
    <source>
        <dbReference type="SAM" id="MobiDB-lite"/>
    </source>
</evidence>
<reference evidence="2 3" key="1">
    <citation type="submission" date="2020-04" db="EMBL/GenBank/DDBJ databases">
        <title>Molecular characterization of pseudomonads from Agaricus bisporus reveal novel blotch 2 pathogens in Western Europe.</title>
        <authorList>
            <person name="Taparia T."/>
            <person name="Krijger M."/>
            <person name="Haynes E."/>
            <person name="Elpinstone J.G."/>
            <person name="Noble R."/>
            <person name="Van Der Wolf J."/>
        </authorList>
    </citation>
    <scope>NUCLEOTIDE SEQUENCE [LARGE SCALE GENOMIC DNA]</scope>
    <source>
        <strain evidence="2 3">IPO3753</strain>
    </source>
</reference>
<dbReference type="EMBL" id="JACAQR010000023">
    <property type="protein sequence ID" value="NWD43743.1"/>
    <property type="molecule type" value="Genomic_DNA"/>
</dbReference>
<dbReference type="AlphaFoldDB" id="A0AAJ3H586"/>
<evidence type="ECO:0000313" key="3">
    <source>
        <dbReference type="Proteomes" id="UP000546584"/>
    </source>
</evidence>
<proteinExistence type="predicted"/>
<evidence type="ECO:0000313" key="2">
    <source>
        <dbReference type="EMBL" id="NWD43743.1"/>
    </source>
</evidence>
<gene>
    <name evidence="2" type="ORF">HX826_17855</name>
</gene>